<sequence length="238" mass="26891">MKKTPPLPLYRQLFVDLKKQIDEGKYKVGALLPSENELCAAYKTTRLTVRHALKELKTMGYITSHHGKGSIVSEPKKALGILSIGGITAAVGHKNLATKIIRKASIHPWADEFFYPLSPQETEAACISFTRVRSVDNAPIVYEETFLANLHLPNFTALSLENVSLFNTLLEKYQVEIRSGEQRIWAVSANKSTGKFLKVKEGSPVVHMQRKLVTNNKHLNIYSSLYCNTEDFYLQDYF</sequence>
<name>A0AAJ5WRK8_9BACT</name>
<dbReference type="InterPro" id="IPR011663">
    <property type="entry name" value="UTRA"/>
</dbReference>
<reference evidence="5" key="1">
    <citation type="submission" date="2023-03" db="EMBL/GenBank/DDBJ databases">
        <title>Andean soil-derived lignocellulolytic bacterial consortium as a source of novel taxa and putative plastic-active enzymes.</title>
        <authorList>
            <person name="Diaz-Garcia L."/>
            <person name="Chuvochina M."/>
            <person name="Feuerriegel G."/>
            <person name="Bunk B."/>
            <person name="Sproer C."/>
            <person name="Streit W.R."/>
            <person name="Rodriguez L.M."/>
            <person name="Overmann J."/>
            <person name="Jimenez D.J."/>
        </authorList>
    </citation>
    <scope>NUCLEOTIDE SEQUENCE</scope>
    <source>
        <strain evidence="5">MAG 7</strain>
    </source>
</reference>
<dbReference type="EMBL" id="CP119311">
    <property type="protein sequence ID" value="WEK36039.1"/>
    <property type="molecule type" value="Genomic_DNA"/>
</dbReference>
<dbReference type="CDD" id="cd07377">
    <property type="entry name" value="WHTH_GntR"/>
    <property type="match status" value="1"/>
</dbReference>
<protein>
    <submittedName>
        <fullName evidence="5">GntR family transcriptional regulator</fullName>
    </submittedName>
</protein>
<dbReference type="PROSITE" id="PS50949">
    <property type="entry name" value="HTH_GNTR"/>
    <property type="match status" value="1"/>
</dbReference>
<evidence type="ECO:0000313" key="6">
    <source>
        <dbReference type="Proteomes" id="UP001220610"/>
    </source>
</evidence>
<proteinExistence type="predicted"/>
<dbReference type="PRINTS" id="PR00035">
    <property type="entry name" value="HTHGNTR"/>
</dbReference>
<gene>
    <name evidence="5" type="ORF">P0Y53_00875</name>
</gene>
<dbReference type="InterPro" id="IPR036390">
    <property type="entry name" value="WH_DNA-bd_sf"/>
</dbReference>
<accession>A0AAJ5WRK8</accession>
<dbReference type="InterPro" id="IPR028978">
    <property type="entry name" value="Chorismate_lyase_/UTRA_dom_sf"/>
</dbReference>
<dbReference type="PANTHER" id="PTHR44846">
    <property type="entry name" value="MANNOSYL-D-GLYCERATE TRANSPORT/METABOLISM SYSTEM REPRESSOR MNGR-RELATED"/>
    <property type="match status" value="1"/>
</dbReference>
<dbReference type="Gene3D" id="1.10.10.10">
    <property type="entry name" value="Winged helix-like DNA-binding domain superfamily/Winged helix DNA-binding domain"/>
    <property type="match status" value="1"/>
</dbReference>
<dbReference type="Pfam" id="PF00392">
    <property type="entry name" value="GntR"/>
    <property type="match status" value="1"/>
</dbReference>
<dbReference type="InterPro" id="IPR050679">
    <property type="entry name" value="Bact_HTH_transcr_reg"/>
</dbReference>
<dbReference type="SMART" id="SM00345">
    <property type="entry name" value="HTH_GNTR"/>
    <property type="match status" value="1"/>
</dbReference>
<dbReference type="GO" id="GO:0045892">
    <property type="term" value="P:negative regulation of DNA-templated transcription"/>
    <property type="evidence" value="ECO:0007669"/>
    <property type="project" value="TreeGrafter"/>
</dbReference>
<evidence type="ECO:0000313" key="5">
    <source>
        <dbReference type="EMBL" id="WEK36039.1"/>
    </source>
</evidence>
<evidence type="ECO:0000259" key="4">
    <source>
        <dbReference type="PROSITE" id="PS50949"/>
    </source>
</evidence>
<dbReference type="SMART" id="SM00866">
    <property type="entry name" value="UTRA"/>
    <property type="match status" value="1"/>
</dbReference>
<dbReference type="Proteomes" id="UP001220610">
    <property type="component" value="Chromosome"/>
</dbReference>
<evidence type="ECO:0000256" key="3">
    <source>
        <dbReference type="ARBA" id="ARBA00023163"/>
    </source>
</evidence>
<dbReference type="InterPro" id="IPR000524">
    <property type="entry name" value="Tscrpt_reg_HTH_GntR"/>
</dbReference>
<dbReference type="PANTHER" id="PTHR44846:SF1">
    <property type="entry name" value="MANNOSYL-D-GLYCERATE TRANSPORT_METABOLISM SYSTEM REPRESSOR MNGR-RELATED"/>
    <property type="match status" value="1"/>
</dbReference>
<feature type="domain" description="HTH gntR-type" evidence="4">
    <location>
        <begin position="7"/>
        <end position="75"/>
    </location>
</feature>
<keyword evidence="2" id="KW-0238">DNA-binding</keyword>
<dbReference type="GO" id="GO:0003700">
    <property type="term" value="F:DNA-binding transcription factor activity"/>
    <property type="evidence" value="ECO:0007669"/>
    <property type="project" value="InterPro"/>
</dbReference>
<evidence type="ECO:0000256" key="1">
    <source>
        <dbReference type="ARBA" id="ARBA00023015"/>
    </source>
</evidence>
<dbReference type="Pfam" id="PF07702">
    <property type="entry name" value="UTRA"/>
    <property type="match status" value="1"/>
</dbReference>
<keyword evidence="1" id="KW-0805">Transcription regulation</keyword>
<dbReference type="InterPro" id="IPR036388">
    <property type="entry name" value="WH-like_DNA-bd_sf"/>
</dbReference>
<dbReference type="SUPFAM" id="SSF46785">
    <property type="entry name" value="Winged helix' DNA-binding domain"/>
    <property type="match status" value="1"/>
</dbReference>
<evidence type="ECO:0000256" key="2">
    <source>
        <dbReference type="ARBA" id="ARBA00023125"/>
    </source>
</evidence>
<keyword evidence="3" id="KW-0804">Transcription</keyword>
<organism evidence="5 6">
    <name type="scientific">Candidatus Pseudobacter hemicellulosilyticus</name>
    <dbReference type="NCBI Taxonomy" id="3121375"/>
    <lineage>
        <taxon>Bacteria</taxon>
        <taxon>Pseudomonadati</taxon>
        <taxon>Bacteroidota</taxon>
        <taxon>Chitinophagia</taxon>
        <taxon>Chitinophagales</taxon>
        <taxon>Chitinophagaceae</taxon>
        <taxon>Pseudobacter</taxon>
    </lineage>
</organism>
<dbReference type="SUPFAM" id="SSF64288">
    <property type="entry name" value="Chorismate lyase-like"/>
    <property type="match status" value="1"/>
</dbReference>
<dbReference type="AlphaFoldDB" id="A0AAJ5WRK8"/>
<dbReference type="GO" id="GO:0003677">
    <property type="term" value="F:DNA binding"/>
    <property type="evidence" value="ECO:0007669"/>
    <property type="project" value="UniProtKB-KW"/>
</dbReference>
<dbReference type="Gene3D" id="3.40.1410.10">
    <property type="entry name" value="Chorismate lyase-like"/>
    <property type="match status" value="1"/>
</dbReference>